<dbReference type="OrthoDB" id="2363873at2759"/>
<evidence type="ECO:0000313" key="2">
    <source>
        <dbReference type="EMBL" id="KII85267.1"/>
    </source>
</evidence>
<dbReference type="AlphaFoldDB" id="A0A0C9SS43"/>
<dbReference type="PANTHER" id="PTHR43316:SF4">
    <property type="entry name" value="ACID DEHALOGENASE, PUTATIVE (AFU_ORTHOLOGUE AFUA_8G05870)-RELATED"/>
    <property type="match status" value="1"/>
</dbReference>
<dbReference type="SFLD" id="SFLDG01129">
    <property type="entry name" value="C1.5:_HAD__Beta-PGM__Phosphata"/>
    <property type="match status" value="1"/>
</dbReference>
<accession>A0A0C9SS43</accession>
<dbReference type="SFLD" id="SFLDS00003">
    <property type="entry name" value="Haloacid_Dehalogenase"/>
    <property type="match status" value="1"/>
</dbReference>
<keyword evidence="3" id="KW-1185">Reference proteome</keyword>
<evidence type="ECO:0008006" key="4">
    <source>
        <dbReference type="Google" id="ProtNLM"/>
    </source>
</evidence>
<dbReference type="InterPro" id="IPR023214">
    <property type="entry name" value="HAD_sf"/>
</dbReference>
<organism evidence="2 3">
    <name type="scientific">Plicaturopsis crispa FD-325 SS-3</name>
    <dbReference type="NCBI Taxonomy" id="944288"/>
    <lineage>
        <taxon>Eukaryota</taxon>
        <taxon>Fungi</taxon>
        <taxon>Dikarya</taxon>
        <taxon>Basidiomycota</taxon>
        <taxon>Agaricomycotina</taxon>
        <taxon>Agaricomycetes</taxon>
        <taxon>Agaricomycetidae</taxon>
        <taxon>Amylocorticiales</taxon>
        <taxon>Amylocorticiaceae</taxon>
        <taxon>Plicatura</taxon>
        <taxon>Plicaturopsis crispa</taxon>
    </lineage>
</organism>
<keyword evidence="1" id="KW-0378">Hydrolase</keyword>
<dbReference type="Pfam" id="PF00702">
    <property type="entry name" value="Hydrolase"/>
    <property type="match status" value="1"/>
</dbReference>
<dbReference type="GO" id="GO:0016787">
    <property type="term" value="F:hydrolase activity"/>
    <property type="evidence" value="ECO:0007669"/>
    <property type="project" value="UniProtKB-KW"/>
</dbReference>
<name>A0A0C9SS43_PLICR</name>
<reference evidence="2 3" key="1">
    <citation type="submission" date="2014-06" db="EMBL/GenBank/DDBJ databases">
        <title>Evolutionary Origins and Diversification of the Mycorrhizal Mutualists.</title>
        <authorList>
            <consortium name="DOE Joint Genome Institute"/>
            <consortium name="Mycorrhizal Genomics Consortium"/>
            <person name="Kohler A."/>
            <person name="Kuo A."/>
            <person name="Nagy L.G."/>
            <person name="Floudas D."/>
            <person name="Copeland A."/>
            <person name="Barry K.W."/>
            <person name="Cichocki N."/>
            <person name="Veneault-Fourrey C."/>
            <person name="LaButti K."/>
            <person name="Lindquist E.A."/>
            <person name="Lipzen A."/>
            <person name="Lundell T."/>
            <person name="Morin E."/>
            <person name="Murat C."/>
            <person name="Riley R."/>
            <person name="Ohm R."/>
            <person name="Sun H."/>
            <person name="Tunlid A."/>
            <person name="Henrissat B."/>
            <person name="Grigoriev I.V."/>
            <person name="Hibbett D.S."/>
            <person name="Martin F."/>
        </authorList>
    </citation>
    <scope>NUCLEOTIDE SEQUENCE [LARGE SCALE GENOMIC DNA]</scope>
    <source>
        <strain evidence="2 3">FD-325 SS-3</strain>
    </source>
</reference>
<dbReference type="SUPFAM" id="SSF56784">
    <property type="entry name" value="HAD-like"/>
    <property type="match status" value="1"/>
</dbReference>
<dbReference type="Proteomes" id="UP000053263">
    <property type="component" value="Unassembled WGS sequence"/>
</dbReference>
<proteinExistence type="predicted"/>
<dbReference type="Gene3D" id="1.10.150.240">
    <property type="entry name" value="Putative phosphatase, domain 2"/>
    <property type="match status" value="1"/>
</dbReference>
<dbReference type="HOGENOM" id="CLU_045011_2_0_1"/>
<dbReference type="InterPro" id="IPR051540">
    <property type="entry name" value="S-2-haloacid_dehalogenase"/>
</dbReference>
<gene>
    <name evidence="2" type="ORF">PLICRDRAFT_116462</name>
</gene>
<dbReference type="InterPro" id="IPR023198">
    <property type="entry name" value="PGP-like_dom2"/>
</dbReference>
<protein>
    <recommendedName>
        <fullName evidence="4">Haloacid dehalogenase</fullName>
    </recommendedName>
</protein>
<dbReference type="InterPro" id="IPR036412">
    <property type="entry name" value="HAD-like_sf"/>
</dbReference>
<sequence length="282" mass="31062">MPPVVAFDVLGTCFTLDKVIEATEASLGDYLASNGSSAKGVVLDWFHSTQRDFTYLSMCDSYTPMASVFTATLSRTLSKHLDLPPVRHFIPNSPEPILAALKQLTPFPGLKEALQVLRAHGVKIYFVTNGARDTTIDYIRAAGLQNLVDNVLSCDDVPRGGNSQERGVAKPDPRVYAHALRRIKDETGVSSGPVWFCAAHAWDLVGAKKAGYVLAIWGSLSERLTKHQISDGVYTTRRARPAPRTGYLREDAARRRWARACRDRRRPASCAFLVGLAYLVRG</sequence>
<dbReference type="Gene3D" id="3.40.50.1000">
    <property type="entry name" value="HAD superfamily/HAD-like"/>
    <property type="match status" value="1"/>
</dbReference>
<dbReference type="PANTHER" id="PTHR43316">
    <property type="entry name" value="HYDROLASE, HALOACID DELAHOGENASE-RELATED"/>
    <property type="match status" value="1"/>
</dbReference>
<evidence type="ECO:0000256" key="1">
    <source>
        <dbReference type="ARBA" id="ARBA00022801"/>
    </source>
</evidence>
<evidence type="ECO:0000313" key="3">
    <source>
        <dbReference type="Proteomes" id="UP000053263"/>
    </source>
</evidence>
<dbReference type="EMBL" id="KN832568">
    <property type="protein sequence ID" value="KII85267.1"/>
    <property type="molecule type" value="Genomic_DNA"/>
</dbReference>